<dbReference type="EMBL" id="JAABLQ010000001">
    <property type="protein sequence ID" value="NBN77169.1"/>
    <property type="molecule type" value="Genomic_DNA"/>
</dbReference>
<protein>
    <submittedName>
        <fullName evidence="1">Flagellar protein FlgN</fullName>
    </submittedName>
</protein>
<organism evidence="1 2">
    <name type="scientific">Pannonibacter tanglangensis</name>
    <dbReference type="NCBI Taxonomy" id="2750084"/>
    <lineage>
        <taxon>Bacteria</taxon>
        <taxon>Pseudomonadati</taxon>
        <taxon>Pseudomonadota</taxon>
        <taxon>Alphaproteobacteria</taxon>
        <taxon>Hyphomicrobiales</taxon>
        <taxon>Stappiaceae</taxon>
        <taxon>Pannonibacter</taxon>
    </lineage>
</organism>
<dbReference type="Proteomes" id="UP000586722">
    <property type="component" value="Unassembled WGS sequence"/>
</dbReference>
<evidence type="ECO:0000313" key="2">
    <source>
        <dbReference type="Proteomes" id="UP000586722"/>
    </source>
</evidence>
<sequence>MERLLEVVETETDLVRAGQLRAAGDLQGEKAVLVHHYTQGVLYAKEHSVALGNLAPAAVQALRRQHAEFQPVLRINLAVLATAREVADSIVNTVARAVGAKQRTTTYGPAGAPPAAPRPAEGISVNRSL</sequence>
<reference evidence="1 2" key="1">
    <citation type="submission" date="2020-01" db="EMBL/GenBank/DDBJ databases">
        <authorList>
            <person name="Peng S.Y."/>
            <person name="Li J."/>
            <person name="Wang M."/>
            <person name="Wang L."/>
            <person name="Wang C.Q."/>
            <person name="Wang J.R."/>
        </authorList>
    </citation>
    <scope>NUCLEOTIDE SEQUENCE [LARGE SCALE GENOMIC DNA]</scope>
    <source>
        <strain evidence="1 2">XCT-53</strain>
    </source>
</reference>
<proteinExistence type="predicted"/>
<evidence type="ECO:0000313" key="1">
    <source>
        <dbReference type="EMBL" id="NBN77169.1"/>
    </source>
</evidence>
<name>A0A7X5F285_9HYPH</name>
<keyword evidence="2" id="KW-1185">Reference proteome</keyword>
<comment type="caution">
    <text evidence="1">The sequence shown here is derived from an EMBL/GenBank/DDBJ whole genome shotgun (WGS) entry which is preliminary data.</text>
</comment>
<accession>A0A7X5F285</accession>
<keyword evidence="1" id="KW-0966">Cell projection</keyword>
<dbReference type="AlphaFoldDB" id="A0A7X5F285"/>
<gene>
    <name evidence="1" type="ORF">GWI72_02680</name>
</gene>
<keyword evidence="1" id="KW-0282">Flagellum</keyword>
<keyword evidence="1" id="KW-0969">Cilium</keyword>